<dbReference type="UniPathway" id="UPA00029">
    <property type="reaction ID" value="UER00560"/>
</dbReference>
<evidence type="ECO:0000256" key="4">
    <source>
        <dbReference type="ARBA" id="ARBA00022692"/>
    </source>
</evidence>
<reference evidence="14 15" key="1">
    <citation type="submission" date="2017-04" db="EMBL/GenBank/DDBJ databases">
        <title>Monoglobus pectinilyticus 14 draft genome.</title>
        <authorList>
            <person name="Kim C."/>
            <person name="Rosendale D.I."/>
            <person name="Kelly W.J."/>
            <person name="Tannock G.W."/>
            <person name="Patchett M.L."/>
            <person name="Jordens J.Z."/>
        </authorList>
    </citation>
    <scope>NUCLEOTIDE SEQUENCE [LARGE SCALE GENOMIC DNA]</scope>
    <source>
        <strain evidence="14 15">14</strain>
    </source>
</reference>
<name>A0A2K9P4A7_9FIRM</name>
<dbReference type="RefSeq" id="WP_102366239.1">
    <property type="nucleotide sequence ID" value="NZ_CP020991.1"/>
</dbReference>
<evidence type="ECO:0000256" key="6">
    <source>
        <dbReference type="ARBA" id="ARBA00022989"/>
    </source>
</evidence>
<organism evidence="14 15">
    <name type="scientific">Monoglobus pectinilyticus</name>
    <dbReference type="NCBI Taxonomy" id="1981510"/>
    <lineage>
        <taxon>Bacteria</taxon>
        <taxon>Bacillati</taxon>
        <taxon>Bacillota</taxon>
        <taxon>Clostridia</taxon>
        <taxon>Monoglobales</taxon>
        <taxon>Monoglobaceae</taxon>
        <taxon>Monoglobus</taxon>
    </lineage>
</organism>
<dbReference type="Pfam" id="PF18927">
    <property type="entry name" value="CrtO"/>
    <property type="match status" value="1"/>
</dbReference>
<keyword evidence="3" id="KW-0808">Transferase</keyword>
<dbReference type="InterPro" id="IPR044021">
    <property type="entry name" value="CrtO"/>
</dbReference>
<evidence type="ECO:0000313" key="14">
    <source>
        <dbReference type="EMBL" id="AUO20095.1"/>
    </source>
</evidence>
<dbReference type="GeneID" id="98063327"/>
<evidence type="ECO:0000256" key="10">
    <source>
        <dbReference type="ARBA" id="ARBA00023603"/>
    </source>
</evidence>
<feature type="transmembrane region" description="Helical" evidence="13">
    <location>
        <begin position="7"/>
        <end position="26"/>
    </location>
</feature>
<keyword evidence="5" id="KW-0732">Signal</keyword>
<dbReference type="Proteomes" id="UP000235589">
    <property type="component" value="Chromosome"/>
</dbReference>
<sequence>MKKKMLAVTLILFIGLLFSGTIYYFIKNPALYSLSITFGTIFYHFAMRLAVGFLINNKFHNHIDYTLKWFKERDFEQKFYIWIQIKKWKKWVPVFNPKDYDLKNNSIAEIIQVTCQAEVVHEIIMILSFVPVIFSVWFGAAEVFLITSCAAFFIDSIFVVLQRYNRPRLMRLLKDKQLSNNL</sequence>
<dbReference type="EMBL" id="CP020991">
    <property type="protein sequence ID" value="AUO20095.1"/>
    <property type="molecule type" value="Genomic_DNA"/>
</dbReference>
<comment type="pathway">
    <text evidence="9">Carotenoid biosynthesis; staphyloxanthin biosynthesis; staphyloxanthin from farnesyl diphosphate: step 5/5.</text>
</comment>
<evidence type="ECO:0000256" key="11">
    <source>
        <dbReference type="ARBA" id="ARBA00023667"/>
    </source>
</evidence>
<keyword evidence="6 13" id="KW-1133">Transmembrane helix</keyword>
<keyword evidence="4 13" id="KW-0812">Transmembrane</keyword>
<keyword evidence="7 13" id="KW-0472">Membrane</keyword>
<evidence type="ECO:0000313" key="15">
    <source>
        <dbReference type="Proteomes" id="UP000235589"/>
    </source>
</evidence>
<keyword evidence="2" id="KW-1003">Cell membrane</keyword>
<dbReference type="KEGG" id="mpec:B9O19_01948"/>
<proteinExistence type="inferred from homology"/>
<evidence type="ECO:0000256" key="5">
    <source>
        <dbReference type="ARBA" id="ARBA00022729"/>
    </source>
</evidence>
<dbReference type="OrthoDB" id="3783432at2"/>
<evidence type="ECO:0000256" key="3">
    <source>
        <dbReference type="ARBA" id="ARBA00022679"/>
    </source>
</evidence>
<evidence type="ECO:0000256" key="12">
    <source>
        <dbReference type="ARBA" id="ARBA00025324"/>
    </source>
</evidence>
<feature type="transmembrane region" description="Helical" evidence="13">
    <location>
        <begin position="143"/>
        <end position="161"/>
    </location>
</feature>
<evidence type="ECO:0000256" key="2">
    <source>
        <dbReference type="ARBA" id="ARBA00022475"/>
    </source>
</evidence>
<evidence type="ECO:0000256" key="7">
    <source>
        <dbReference type="ARBA" id="ARBA00023136"/>
    </source>
</evidence>
<comment type="similarity">
    <text evidence="10">Belongs to the acyltransferase CrtO family.</text>
</comment>
<dbReference type="GO" id="GO:0016746">
    <property type="term" value="F:acyltransferase activity"/>
    <property type="evidence" value="ECO:0007669"/>
    <property type="project" value="UniProtKB-KW"/>
</dbReference>
<gene>
    <name evidence="14" type="ORF">B9O19_01948</name>
</gene>
<comment type="function">
    <text evidence="12">Catalyzes the acylation of glycosyl-4,4'-diaponeurosporenoate, i.e. the esterification of glucose at the C6'' position with the carboxyl group of the C(15) fatty acid 12-methyltetradecanoic acid, to yield staphyloxanthin. This is the last step in the biosynthesis of this orange pigment, present in most staphylococci strains.</text>
</comment>
<protein>
    <recommendedName>
        <fullName evidence="11">Glycosyl-4,4'-diaponeurosporenoate acyltransferase</fullName>
    </recommendedName>
</protein>
<accession>A0A2K9P4A7</accession>
<evidence type="ECO:0000256" key="1">
    <source>
        <dbReference type="ARBA" id="ARBA00004162"/>
    </source>
</evidence>
<feature type="transmembrane region" description="Helical" evidence="13">
    <location>
        <begin position="32"/>
        <end position="55"/>
    </location>
</feature>
<keyword evidence="15" id="KW-1185">Reference proteome</keyword>
<feature type="transmembrane region" description="Helical" evidence="13">
    <location>
        <begin position="119"/>
        <end position="137"/>
    </location>
</feature>
<evidence type="ECO:0000256" key="13">
    <source>
        <dbReference type="SAM" id="Phobius"/>
    </source>
</evidence>
<comment type="subcellular location">
    <subcellularLocation>
        <location evidence="1">Cell membrane</location>
        <topology evidence="1">Single-pass membrane protein</topology>
    </subcellularLocation>
</comment>
<evidence type="ECO:0000256" key="9">
    <source>
        <dbReference type="ARBA" id="ARBA00023588"/>
    </source>
</evidence>
<dbReference type="AlphaFoldDB" id="A0A2K9P4A7"/>
<evidence type="ECO:0000256" key="8">
    <source>
        <dbReference type="ARBA" id="ARBA00023315"/>
    </source>
</evidence>
<dbReference type="GO" id="GO:0005886">
    <property type="term" value="C:plasma membrane"/>
    <property type="evidence" value="ECO:0007669"/>
    <property type="project" value="UniProtKB-SubCell"/>
</dbReference>
<keyword evidence="8" id="KW-0012">Acyltransferase</keyword>